<dbReference type="GO" id="GO:0016740">
    <property type="term" value="F:transferase activity"/>
    <property type="evidence" value="ECO:0007669"/>
    <property type="project" value="UniProtKB-KW"/>
</dbReference>
<keyword evidence="1" id="KW-0732">Signal</keyword>
<dbReference type="PANTHER" id="PTHR43031:SF1">
    <property type="entry name" value="PYRIDINE NUCLEOTIDE-DISULPHIDE OXIDOREDUCTASE"/>
    <property type="match status" value="1"/>
</dbReference>
<dbReference type="OrthoDB" id="1450994at2"/>
<accession>A0A238YNL7</accession>
<dbReference type="Proteomes" id="UP000198384">
    <property type="component" value="Unassembled WGS sequence"/>
</dbReference>
<dbReference type="EMBL" id="FZNT01000010">
    <property type="protein sequence ID" value="SNR72737.1"/>
    <property type="molecule type" value="Genomic_DNA"/>
</dbReference>
<feature type="chain" id="PRO_5012737526" evidence="1">
    <location>
        <begin position="21"/>
        <end position="332"/>
    </location>
</feature>
<sequence>MRKLSLIVIGLLLVPTFLLTSCDQGDEPEVLTPAFTLMKDYMINNNLDIDKIITNADGEKFVVGAPAEADLASFLAKYYIIDIRSGTDFAKNHIEGAKNVTFKDILNEGAAAGSKPVLVVCYTGQTACYATALMRLYGYSHTRALKWGMSGWNTTTAGSWNNNIKDVAKGTPSWSYDKEIAPLVLSDPIISSLSQNGEAILKSRVEQAVQDGFKTVTNADVVANPSGYFINNFFSGADYIGFGHLTNAYRILPLTLASNSYKGLEPTPGAKVVTYCYTGQTSAVITACLRVLGYDAYSLTFGMNGLYHSNSAWTSNQWSVGSSVPKELPLVN</sequence>
<gene>
    <name evidence="3" type="ORF">SAMN06265371_11048</name>
</gene>
<organism evidence="3 4">
    <name type="scientific">Lutibacter agarilyticus</name>
    <dbReference type="NCBI Taxonomy" id="1109740"/>
    <lineage>
        <taxon>Bacteria</taxon>
        <taxon>Pseudomonadati</taxon>
        <taxon>Bacteroidota</taxon>
        <taxon>Flavobacteriia</taxon>
        <taxon>Flavobacteriales</taxon>
        <taxon>Flavobacteriaceae</taxon>
        <taxon>Lutibacter</taxon>
    </lineage>
</organism>
<proteinExistence type="predicted"/>
<dbReference type="Pfam" id="PF00581">
    <property type="entry name" value="Rhodanese"/>
    <property type="match status" value="1"/>
</dbReference>
<feature type="domain" description="Rhodanese" evidence="2">
    <location>
        <begin position="243"/>
        <end position="315"/>
    </location>
</feature>
<feature type="signal peptide" evidence="1">
    <location>
        <begin position="1"/>
        <end position="20"/>
    </location>
</feature>
<keyword evidence="4" id="KW-1185">Reference proteome</keyword>
<dbReference type="RefSeq" id="WP_089382619.1">
    <property type="nucleotide sequence ID" value="NZ_FZNT01000010.1"/>
</dbReference>
<evidence type="ECO:0000313" key="4">
    <source>
        <dbReference type="Proteomes" id="UP000198384"/>
    </source>
</evidence>
<protein>
    <submittedName>
        <fullName evidence="3">3-mercaptopyruvate sulfurtransferase SseA, contains two rhodanese domains</fullName>
    </submittedName>
</protein>
<dbReference type="PROSITE" id="PS51257">
    <property type="entry name" value="PROKAR_LIPOPROTEIN"/>
    <property type="match status" value="1"/>
</dbReference>
<dbReference type="AlphaFoldDB" id="A0A238YNL7"/>
<evidence type="ECO:0000256" key="1">
    <source>
        <dbReference type="SAM" id="SignalP"/>
    </source>
</evidence>
<dbReference type="PROSITE" id="PS50206">
    <property type="entry name" value="RHODANESE_3"/>
    <property type="match status" value="2"/>
</dbReference>
<keyword evidence="3" id="KW-0670">Pyruvate</keyword>
<dbReference type="InterPro" id="IPR036873">
    <property type="entry name" value="Rhodanese-like_dom_sf"/>
</dbReference>
<feature type="domain" description="Rhodanese" evidence="2">
    <location>
        <begin position="74"/>
        <end position="154"/>
    </location>
</feature>
<dbReference type="InterPro" id="IPR050229">
    <property type="entry name" value="GlpE_sulfurtransferase"/>
</dbReference>
<evidence type="ECO:0000259" key="2">
    <source>
        <dbReference type="PROSITE" id="PS50206"/>
    </source>
</evidence>
<dbReference type="PANTHER" id="PTHR43031">
    <property type="entry name" value="FAD-DEPENDENT OXIDOREDUCTASE"/>
    <property type="match status" value="1"/>
</dbReference>
<keyword evidence="3" id="KW-0808">Transferase</keyword>
<dbReference type="Gene3D" id="3.40.250.10">
    <property type="entry name" value="Rhodanese-like domain"/>
    <property type="match status" value="2"/>
</dbReference>
<dbReference type="SUPFAM" id="SSF52821">
    <property type="entry name" value="Rhodanese/Cell cycle control phosphatase"/>
    <property type="match status" value="2"/>
</dbReference>
<dbReference type="SMART" id="SM00450">
    <property type="entry name" value="RHOD"/>
    <property type="match status" value="2"/>
</dbReference>
<reference evidence="3 4" key="1">
    <citation type="submission" date="2017-06" db="EMBL/GenBank/DDBJ databases">
        <authorList>
            <person name="Kim H.J."/>
            <person name="Triplett B.A."/>
        </authorList>
    </citation>
    <scope>NUCLEOTIDE SEQUENCE [LARGE SCALE GENOMIC DNA]</scope>
    <source>
        <strain evidence="3 4">DSM 29150</strain>
    </source>
</reference>
<dbReference type="InterPro" id="IPR001763">
    <property type="entry name" value="Rhodanese-like_dom"/>
</dbReference>
<dbReference type="CDD" id="cd00158">
    <property type="entry name" value="RHOD"/>
    <property type="match status" value="2"/>
</dbReference>
<evidence type="ECO:0000313" key="3">
    <source>
        <dbReference type="EMBL" id="SNR72737.1"/>
    </source>
</evidence>
<name>A0A238YNL7_9FLAO</name>